<feature type="compositionally biased region" description="Basic and acidic residues" evidence="1">
    <location>
        <begin position="227"/>
        <end position="242"/>
    </location>
</feature>
<protein>
    <submittedName>
        <fullName evidence="2">Uncharacterized protein</fullName>
    </submittedName>
</protein>
<evidence type="ECO:0000313" key="3">
    <source>
        <dbReference type="Proteomes" id="UP001363622"/>
    </source>
</evidence>
<proteinExistence type="predicted"/>
<gene>
    <name evidence="2" type="ORF">IWZ03DRAFT_359754</name>
</gene>
<sequence length="258" mass="29152">MEEADLAHDSEFRMYYYAFEGLLKACYHQYRTYKSCVTIWSDAVNKVEDDMNSIPLLRTLIKLKGKMWAPLGETQQTIVEQVEALPREMRNNYTPAFIKIAEDVFGEFDQARWPTEMVLVRALRKWDHERKVAEMRARHMAPSPSSGLPLAGSGQRRRSPDLLSSDAAGSFIDSSPSKKQRTSEVDSTGALPRIIVTPPTAGERHTSVFPPSDDCESLTNRLLIPRLELDSKENQASGRDDPTAPQTKIKTEPDAEHD</sequence>
<keyword evidence="3" id="KW-1185">Reference proteome</keyword>
<organism evidence="2 3">
    <name type="scientific">Phyllosticta citriasiana</name>
    <dbReference type="NCBI Taxonomy" id="595635"/>
    <lineage>
        <taxon>Eukaryota</taxon>
        <taxon>Fungi</taxon>
        <taxon>Dikarya</taxon>
        <taxon>Ascomycota</taxon>
        <taxon>Pezizomycotina</taxon>
        <taxon>Dothideomycetes</taxon>
        <taxon>Dothideomycetes incertae sedis</taxon>
        <taxon>Botryosphaeriales</taxon>
        <taxon>Phyllostictaceae</taxon>
        <taxon>Phyllosticta</taxon>
    </lineage>
</organism>
<accession>A0ABR1KP39</accession>
<name>A0ABR1KP39_9PEZI</name>
<feature type="compositionally biased region" description="Low complexity" evidence="1">
    <location>
        <begin position="141"/>
        <end position="154"/>
    </location>
</feature>
<feature type="region of interest" description="Disordered" evidence="1">
    <location>
        <begin position="135"/>
        <end position="258"/>
    </location>
</feature>
<evidence type="ECO:0000313" key="2">
    <source>
        <dbReference type="EMBL" id="KAK7517688.1"/>
    </source>
</evidence>
<dbReference type="EMBL" id="JBBPHU010000005">
    <property type="protein sequence ID" value="KAK7517688.1"/>
    <property type="molecule type" value="Genomic_DNA"/>
</dbReference>
<reference evidence="2 3" key="1">
    <citation type="submission" date="2024-04" db="EMBL/GenBank/DDBJ databases">
        <title>Phyllosticta paracitricarpa is synonymous to the EU quarantine fungus P. citricarpa based on phylogenomic analyses.</title>
        <authorList>
            <consortium name="Lawrence Berkeley National Laboratory"/>
            <person name="Van Ingen-Buijs V.A."/>
            <person name="Van Westerhoven A.C."/>
            <person name="Haridas S."/>
            <person name="Skiadas P."/>
            <person name="Martin F."/>
            <person name="Groenewald J.Z."/>
            <person name="Crous P.W."/>
            <person name="Seidl M.F."/>
        </authorList>
    </citation>
    <scope>NUCLEOTIDE SEQUENCE [LARGE SCALE GENOMIC DNA]</scope>
    <source>
        <strain evidence="2 3">CBS 123371</strain>
    </source>
</reference>
<feature type="compositionally biased region" description="Basic and acidic residues" evidence="1">
    <location>
        <begin position="249"/>
        <end position="258"/>
    </location>
</feature>
<evidence type="ECO:0000256" key="1">
    <source>
        <dbReference type="SAM" id="MobiDB-lite"/>
    </source>
</evidence>
<comment type="caution">
    <text evidence="2">The sequence shown here is derived from an EMBL/GenBank/DDBJ whole genome shotgun (WGS) entry which is preliminary data.</text>
</comment>
<dbReference type="Proteomes" id="UP001363622">
    <property type="component" value="Unassembled WGS sequence"/>
</dbReference>